<name>A0A6C0JC61_9ZZZZ</name>
<protein>
    <recommendedName>
        <fullName evidence="7">MtN3 and saliva related transmembrane protein</fullName>
    </recommendedName>
</protein>
<feature type="transmembrane region" description="Helical" evidence="5">
    <location>
        <begin position="61"/>
        <end position="82"/>
    </location>
</feature>
<keyword evidence="2 5" id="KW-0812">Transmembrane</keyword>
<evidence type="ECO:0000256" key="5">
    <source>
        <dbReference type="SAM" id="Phobius"/>
    </source>
</evidence>
<dbReference type="AlphaFoldDB" id="A0A6C0JC61"/>
<evidence type="ECO:0000256" key="4">
    <source>
        <dbReference type="ARBA" id="ARBA00023136"/>
    </source>
</evidence>
<sequence>MIQFIVATLAPIINSIQLVPQLYKTYITKSVKDLSLFSLSLILMTNLIWLLHGYFISDISLIVAGLISMVINVSLLILYFIYRKK</sequence>
<evidence type="ECO:0008006" key="7">
    <source>
        <dbReference type="Google" id="ProtNLM"/>
    </source>
</evidence>
<keyword evidence="3 5" id="KW-1133">Transmembrane helix</keyword>
<feature type="transmembrane region" description="Helical" evidence="5">
    <location>
        <begin position="34"/>
        <end position="55"/>
    </location>
</feature>
<proteinExistence type="predicted"/>
<evidence type="ECO:0000256" key="3">
    <source>
        <dbReference type="ARBA" id="ARBA00022989"/>
    </source>
</evidence>
<organism evidence="6">
    <name type="scientific">viral metagenome</name>
    <dbReference type="NCBI Taxonomy" id="1070528"/>
    <lineage>
        <taxon>unclassified sequences</taxon>
        <taxon>metagenomes</taxon>
        <taxon>organismal metagenomes</taxon>
    </lineage>
</organism>
<evidence type="ECO:0000313" key="6">
    <source>
        <dbReference type="EMBL" id="QHU02431.1"/>
    </source>
</evidence>
<evidence type="ECO:0000256" key="2">
    <source>
        <dbReference type="ARBA" id="ARBA00022692"/>
    </source>
</evidence>
<dbReference type="Gene3D" id="1.20.1280.290">
    <property type="match status" value="1"/>
</dbReference>
<keyword evidence="4 5" id="KW-0472">Membrane</keyword>
<dbReference type="EMBL" id="MN740357">
    <property type="protein sequence ID" value="QHU02431.1"/>
    <property type="molecule type" value="Genomic_DNA"/>
</dbReference>
<accession>A0A6C0JC61</accession>
<reference evidence="6" key="1">
    <citation type="journal article" date="2020" name="Nature">
        <title>Giant virus diversity and host interactions through global metagenomics.</title>
        <authorList>
            <person name="Schulz F."/>
            <person name="Roux S."/>
            <person name="Paez-Espino D."/>
            <person name="Jungbluth S."/>
            <person name="Walsh D.A."/>
            <person name="Denef V.J."/>
            <person name="McMahon K.D."/>
            <person name="Konstantinidis K.T."/>
            <person name="Eloe-Fadrosh E.A."/>
            <person name="Kyrpides N.C."/>
            <person name="Woyke T."/>
        </authorList>
    </citation>
    <scope>NUCLEOTIDE SEQUENCE</scope>
    <source>
        <strain evidence="6">GVMAG-M-3300025880-75</strain>
    </source>
</reference>
<dbReference type="Pfam" id="PF04193">
    <property type="entry name" value="PQ-loop"/>
    <property type="match status" value="1"/>
</dbReference>
<evidence type="ECO:0000256" key="1">
    <source>
        <dbReference type="ARBA" id="ARBA00004141"/>
    </source>
</evidence>
<comment type="subcellular location">
    <subcellularLocation>
        <location evidence="1">Membrane</location>
        <topology evidence="1">Multi-pass membrane protein</topology>
    </subcellularLocation>
</comment>
<dbReference type="GO" id="GO:0016020">
    <property type="term" value="C:membrane"/>
    <property type="evidence" value="ECO:0007669"/>
    <property type="project" value="UniProtKB-SubCell"/>
</dbReference>
<dbReference type="InterPro" id="IPR006603">
    <property type="entry name" value="PQ-loop_rpt"/>
</dbReference>